<gene>
    <name evidence="3" type="ORF">NN4_78040</name>
</gene>
<proteinExistence type="predicted"/>
<evidence type="ECO:0000259" key="2">
    <source>
        <dbReference type="PROSITE" id="PS50902"/>
    </source>
</evidence>
<dbReference type="GO" id="GO:0004783">
    <property type="term" value="F:sulfite reductase (NADPH) activity"/>
    <property type="evidence" value="ECO:0007669"/>
    <property type="project" value="TreeGrafter"/>
</dbReference>
<dbReference type="Gene3D" id="3.40.50.360">
    <property type="match status" value="1"/>
</dbReference>
<dbReference type="Pfam" id="PF00258">
    <property type="entry name" value="Flavodoxin_1"/>
    <property type="match status" value="1"/>
</dbReference>
<keyword evidence="4" id="KW-1185">Reference proteome</keyword>
<dbReference type="InterPro" id="IPR008254">
    <property type="entry name" value="Flavodoxin/NO_synth"/>
</dbReference>
<dbReference type="SUPFAM" id="SSF52218">
    <property type="entry name" value="Flavoproteins"/>
    <property type="match status" value="1"/>
</dbReference>
<keyword evidence="1" id="KW-0285">Flavoprotein</keyword>
<feature type="domain" description="Flavodoxin-like" evidence="2">
    <location>
        <begin position="1"/>
        <end position="133"/>
    </location>
</feature>
<name>A0A511MRQ0_9NOCA</name>
<dbReference type="EMBL" id="BJXA01000092">
    <property type="protein sequence ID" value="GEM43285.1"/>
    <property type="molecule type" value="Genomic_DNA"/>
</dbReference>
<evidence type="ECO:0000256" key="1">
    <source>
        <dbReference type="ARBA" id="ARBA00022630"/>
    </source>
</evidence>
<evidence type="ECO:0000313" key="3">
    <source>
        <dbReference type="EMBL" id="GEM43285.1"/>
    </source>
</evidence>
<dbReference type="PROSITE" id="PS50902">
    <property type="entry name" value="FLAVODOXIN_LIKE"/>
    <property type="match status" value="1"/>
</dbReference>
<organism evidence="3 4">
    <name type="scientific">Nocardia ninae NBRC 108245</name>
    <dbReference type="NCBI Taxonomy" id="1210091"/>
    <lineage>
        <taxon>Bacteria</taxon>
        <taxon>Bacillati</taxon>
        <taxon>Actinomycetota</taxon>
        <taxon>Actinomycetes</taxon>
        <taxon>Mycobacteriales</taxon>
        <taxon>Nocardiaceae</taxon>
        <taxon>Nocardia</taxon>
    </lineage>
</organism>
<dbReference type="GO" id="GO:0005829">
    <property type="term" value="C:cytosol"/>
    <property type="evidence" value="ECO:0007669"/>
    <property type="project" value="TreeGrafter"/>
</dbReference>
<dbReference type="InterPro" id="IPR001094">
    <property type="entry name" value="Flavdoxin-like"/>
</dbReference>
<dbReference type="AlphaFoldDB" id="A0A511MRQ0"/>
<dbReference type="GO" id="GO:0050660">
    <property type="term" value="F:flavin adenine dinucleotide binding"/>
    <property type="evidence" value="ECO:0007669"/>
    <property type="project" value="TreeGrafter"/>
</dbReference>
<dbReference type="PRINTS" id="PR00369">
    <property type="entry name" value="FLAVODOXIN"/>
</dbReference>
<dbReference type="InterPro" id="IPR029039">
    <property type="entry name" value="Flavoprotein-like_sf"/>
</dbReference>
<accession>A0A511MRQ0</accession>
<sequence>MGTAETVADSVADALSAYDVSVYDMSDFAVDDLDAHDFHVVVCSTYGDGDLPTGAESFFDELAAASPDLTGLRFAVFGLGDSIYGDTFNRGGEIAAERLVECGATQVGMHARHDASTEIRARDMARDWAATLPIRALAPA</sequence>
<dbReference type="PANTHER" id="PTHR19384:SF109">
    <property type="entry name" value="SULFITE REDUCTASE [NADPH] FLAVOPROTEIN COMPONENT"/>
    <property type="match status" value="1"/>
</dbReference>
<dbReference type="GO" id="GO:0010181">
    <property type="term" value="F:FMN binding"/>
    <property type="evidence" value="ECO:0007669"/>
    <property type="project" value="InterPro"/>
</dbReference>
<comment type="caution">
    <text evidence="3">The sequence shown here is derived from an EMBL/GenBank/DDBJ whole genome shotgun (WGS) entry which is preliminary data.</text>
</comment>
<dbReference type="PANTHER" id="PTHR19384">
    <property type="entry name" value="NITRIC OXIDE SYNTHASE-RELATED"/>
    <property type="match status" value="1"/>
</dbReference>
<reference evidence="3 4" key="1">
    <citation type="submission" date="2019-07" db="EMBL/GenBank/DDBJ databases">
        <title>Whole genome shotgun sequence of Nocardia ninae NBRC 108245.</title>
        <authorList>
            <person name="Hosoyama A."/>
            <person name="Uohara A."/>
            <person name="Ohji S."/>
            <person name="Ichikawa N."/>
        </authorList>
    </citation>
    <scope>NUCLEOTIDE SEQUENCE [LARGE SCALE GENOMIC DNA]</scope>
    <source>
        <strain evidence="3 4">NBRC 108245</strain>
    </source>
</reference>
<protein>
    <recommendedName>
        <fullName evidence="2">Flavodoxin-like domain-containing protein</fullName>
    </recommendedName>
</protein>
<evidence type="ECO:0000313" key="4">
    <source>
        <dbReference type="Proteomes" id="UP000321424"/>
    </source>
</evidence>
<dbReference type="Proteomes" id="UP000321424">
    <property type="component" value="Unassembled WGS sequence"/>
</dbReference>